<keyword evidence="1" id="KW-0548">Nucleotidyltransferase</keyword>
<dbReference type="NCBIfam" id="NF005581">
    <property type="entry name" value="PRK07276.1"/>
    <property type="match status" value="1"/>
</dbReference>
<sequence length="299" mass="34706">MKMNELKELQPKIVDRFERILEQDKLNHAYLFTGNFASFDLALKLAQSRFCQNKMGVWPCGECRSCRLIAEEDFSDVTVVRPQNQIIKTERIRELLKNFSQSGVEGNEQVFIICEAEKMHLNAANSLLKMIEEPQSEVYIFLLTSDENLILPTIKSRTQVFHFPKNEDYLVAKLEESGLLKDQAQLLAAYSQTLEEAQNLQTSKSFFDVTQVCQRFVDLCLAKNDLAFLQVARLSSLADDKEKQDQIFRILEILFSQHIEKESGRTSLDRLFQSRKMWWANVSFQNALEYMIIQPAKRS</sequence>
<dbReference type="PANTHER" id="PTHR11669">
    <property type="entry name" value="REPLICATION FACTOR C / DNA POLYMERASE III GAMMA-TAU SUBUNIT"/>
    <property type="match status" value="1"/>
</dbReference>
<dbReference type="GO" id="GO:0006261">
    <property type="term" value="P:DNA-templated DNA replication"/>
    <property type="evidence" value="ECO:0007669"/>
    <property type="project" value="TreeGrafter"/>
</dbReference>
<dbReference type="RefSeq" id="WP_045503851.1">
    <property type="nucleotide sequence ID" value="NZ_JYGL01000001.1"/>
</dbReference>
<dbReference type="Gene3D" id="3.40.50.300">
    <property type="entry name" value="P-loop containing nucleotide triphosphate hydrolases"/>
    <property type="match status" value="1"/>
</dbReference>
<comment type="caution">
    <text evidence="1">The sequence shown here is derived from an EMBL/GenBank/DDBJ whole genome shotgun (WGS) entry which is preliminary data.</text>
</comment>
<name>A0AAW3H7M8_STRGN</name>
<dbReference type="InterPro" id="IPR050238">
    <property type="entry name" value="DNA_Rep/Repair_Clamp_Loader"/>
</dbReference>
<reference evidence="1 2" key="1">
    <citation type="submission" date="2015-02" db="EMBL/GenBank/DDBJ databases">
        <title>Evolution of amylase-binding proteins of oral streptococcal species.</title>
        <authorList>
            <person name="Haase E.M."/>
        </authorList>
    </citation>
    <scope>NUCLEOTIDE SEQUENCE [LARGE SCALE GENOMIC DNA]</scope>
    <source>
        <strain evidence="1 2">G9B</strain>
    </source>
</reference>
<gene>
    <name evidence="1" type="primary">holB</name>
    <name evidence="1" type="ORF">TZ86_00946</name>
</gene>
<dbReference type="GO" id="GO:0003887">
    <property type="term" value="F:DNA-directed DNA polymerase activity"/>
    <property type="evidence" value="ECO:0007669"/>
    <property type="project" value="UniProtKB-EC"/>
</dbReference>
<dbReference type="EMBL" id="JYGL01000001">
    <property type="protein sequence ID" value="KJQ59100.1"/>
    <property type="molecule type" value="Genomic_DNA"/>
</dbReference>
<keyword evidence="1" id="KW-0808">Transferase</keyword>
<protein>
    <submittedName>
        <fullName evidence="1">DNA polymerase III subunit delta</fullName>
        <ecNumber evidence="1">2.7.7.7</ecNumber>
    </submittedName>
</protein>
<organism evidence="1 2">
    <name type="scientific">Streptococcus gordonii</name>
    <dbReference type="NCBI Taxonomy" id="1302"/>
    <lineage>
        <taxon>Bacteria</taxon>
        <taxon>Bacillati</taxon>
        <taxon>Bacillota</taxon>
        <taxon>Bacilli</taxon>
        <taxon>Lactobacillales</taxon>
        <taxon>Streptococcaceae</taxon>
        <taxon>Streptococcus</taxon>
    </lineage>
</organism>
<proteinExistence type="predicted"/>
<dbReference type="EC" id="2.7.7.7" evidence="1"/>
<evidence type="ECO:0000313" key="1">
    <source>
        <dbReference type="EMBL" id="KJQ59100.1"/>
    </source>
</evidence>
<accession>A0AAW3H7M8</accession>
<dbReference type="PANTHER" id="PTHR11669:SF8">
    <property type="entry name" value="DNA POLYMERASE III SUBUNIT DELTA"/>
    <property type="match status" value="1"/>
</dbReference>
<dbReference type="Proteomes" id="UP000033658">
    <property type="component" value="Unassembled WGS sequence"/>
</dbReference>
<dbReference type="SUPFAM" id="SSF52540">
    <property type="entry name" value="P-loop containing nucleoside triphosphate hydrolases"/>
    <property type="match status" value="1"/>
</dbReference>
<dbReference type="Pfam" id="PF13177">
    <property type="entry name" value="DNA_pol3_delta2"/>
    <property type="match status" value="1"/>
</dbReference>
<dbReference type="AlphaFoldDB" id="A0AAW3H7M8"/>
<evidence type="ECO:0000313" key="2">
    <source>
        <dbReference type="Proteomes" id="UP000033658"/>
    </source>
</evidence>
<dbReference type="InterPro" id="IPR027417">
    <property type="entry name" value="P-loop_NTPase"/>
</dbReference>